<protein>
    <recommendedName>
        <fullName evidence="3">SHOCT domain-containing protein</fullName>
    </recommendedName>
</protein>
<name>A0A0B8QT13_9VIBR</name>
<evidence type="ECO:0000313" key="2">
    <source>
        <dbReference type="Proteomes" id="UP000031666"/>
    </source>
</evidence>
<sequence length="85" mass="9836">MARDFAAKSEQSVSLPKWEEVTIVDHGRDILTAIMNVNCEYTYKYRKFDLTTNKVNDLNSLVDLYERGLLTDSEFSKAKSQLLEK</sequence>
<dbReference type="EMBL" id="BBSC01000012">
    <property type="protein sequence ID" value="GAM78153.1"/>
    <property type="molecule type" value="Genomic_DNA"/>
</dbReference>
<dbReference type="Proteomes" id="UP000031666">
    <property type="component" value="Unassembled WGS sequence"/>
</dbReference>
<proteinExistence type="predicted"/>
<reference evidence="1 2" key="1">
    <citation type="submission" date="2015-01" db="EMBL/GenBank/DDBJ databases">
        <title>Vibrio sp. C94 JCM 19241 whole genome shotgun sequence.</title>
        <authorList>
            <person name="Sawabe T."/>
            <person name="Meirelles P."/>
            <person name="Feng G."/>
            <person name="Sayaka M."/>
            <person name="Hattori M."/>
            <person name="Ohkuma M."/>
        </authorList>
    </citation>
    <scope>NUCLEOTIDE SEQUENCE [LARGE SCALE GENOMIC DNA]</scope>
    <source>
        <strain evidence="2">JCM 19241</strain>
    </source>
</reference>
<gene>
    <name evidence="1" type="ORF">JCM19241_4858</name>
</gene>
<evidence type="ECO:0008006" key="3">
    <source>
        <dbReference type="Google" id="ProtNLM"/>
    </source>
</evidence>
<accession>A0A0B8QT13</accession>
<reference evidence="1 2" key="2">
    <citation type="submission" date="2015-01" db="EMBL/GenBank/DDBJ databases">
        <authorList>
            <consortium name="NBRP consortium"/>
            <person name="Sawabe T."/>
            <person name="Meirelles P."/>
            <person name="Feng G."/>
            <person name="Sayaka M."/>
            <person name="Hattori M."/>
            <person name="Ohkuma M."/>
        </authorList>
    </citation>
    <scope>NUCLEOTIDE SEQUENCE [LARGE SCALE GENOMIC DNA]</scope>
    <source>
        <strain evidence="2">JCM 19241</strain>
    </source>
</reference>
<organism evidence="1 2">
    <name type="scientific">Vibrio ishigakensis</name>
    <dbReference type="NCBI Taxonomy" id="1481914"/>
    <lineage>
        <taxon>Bacteria</taxon>
        <taxon>Pseudomonadati</taxon>
        <taxon>Pseudomonadota</taxon>
        <taxon>Gammaproteobacteria</taxon>
        <taxon>Vibrionales</taxon>
        <taxon>Vibrionaceae</taxon>
        <taxon>Vibrio</taxon>
    </lineage>
</organism>
<dbReference type="AlphaFoldDB" id="A0A0B8QT13"/>
<evidence type="ECO:0000313" key="1">
    <source>
        <dbReference type="EMBL" id="GAM78153.1"/>
    </source>
</evidence>
<comment type="caution">
    <text evidence="1">The sequence shown here is derived from an EMBL/GenBank/DDBJ whole genome shotgun (WGS) entry which is preliminary data.</text>
</comment>